<reference evidence="1" key="1">
    <citation type="journal article" date="2021" name="PeerJ">
        <title>Extensive microbial diversity within the chicken gut microbiome revealed by metagenomics and culture.</title>
        <authorList>
            <person name="Gilroy R."/>
            <person name="Ravi A."/>
            <person name="Getino M."/>
            <person name="Pursley I."/>
            <person name="Horton D.L."/>
            <person name="Alikhan N.F."/>
            <person name="Baker D."/>
            <person name="Gharbi K."/>
            <person name="Hall N."/>
            <person name="Watson M."/>
            <person name="Adriaenssens E.M."/>
            <person name="Foster-Nyarko E."/>
            <person name="Jarju S."/>
            <person name="Secka A."/>
            <person name="Antonio M."/>
            <person name="Oren A."/>
            <person name="Chaudhuri R.R."/>
            <person name="La Ragione R."/>
            <person name="Hildebrand F."/>
            <person name="Pallen M.J."/>
        </authorList>
    </citation>
    <scope>NUCLEOTIDE SEQUENCE</scope>
    <source>
        <strain evidence="1">4100</strain>
    </source>
</reference>
<dbReference type="Proteomes" id="UP000711407">
    <property type="component" value="Unassembled WGS sequence"/>
</dbReference>
<reference evidence="1" key="2">
    <citation type="submission" date="2021-09" db="EMBL/GenBank/DDBJ databases">
        <authorList>
            <person name="Gilroy R."/>
        </authorList>
    </citation>
    <scope>NUCLEOTIDE SEQUENCE</scope>
    <source>
        <strain evidence="1">4100</strain>
    </source>
</reference>
<dbReference type="InterPro" id="IPR003749">
    <property type="entry name" value="ThiS/MoaD-like"/>
</dbReference>
<evidence type="ECO:0000313" key="1">
    <source>
        <dbReference type="EMBL" id="HJE39819.1"/>
    </source>
</evidence>
<name>A0A4Q0U9Z0_9BACT</name>
<evidence type="ECO:0000313" key="2">
    <source>
        <dbReference type="Proteomes" id="UP000711407"/>
    </source>
</evidence>
<dbReference type="CDD" id="cd00565">
    <property type="entry name" value="Ubl_ThiS"/>
    <property type="match status" value="1"/>
</dbReference>
<organism evidence="1 2">
    <name type="scientific">Candidatus Amulumruptor caecigallinarius</name>
    <dbReference type="NCBI Taxonomy" id="2109911"/>
    <lineage>
        <taxon>Bacteria</taxon>
        <taxon>Pseudomonadati</taxon>
        <taxon>Bacteroidota</taxon>
        <taxon>Bacteroidia</taxon>
        <taxon>Bacteroidales</taxon>
        <taxon>Muribaculaceae</taxon>
        <taxon>Candidatus Amulumruptor</taxon>
    </lineage>
</organism>
<dbReference type="EMBL" id="DYXT01000046">
    <property type="protein sequence ID" value="HJE39819.1"/>
    <property type="molecule type" value="Genomic_DNA"/>
</dbReference>
<gene>
    <name evidence="1" type="primary">thiS</name>
    <name evidence="1" type="ORF">K8V47_08705</name>
</gene>
<dbReference type="NCBIfam" id="TIGR01683">
    <property type="entry name" value="thiS"/>
    <property type="match status" value="1"/>
</dbReference>
<dbReference type="PANTHER" id="PTHR34472:SF1">
    <property type="entry name" value="SULFUR CARRIER PROTEIN THIS"/>
    <property type="match status" value="1"/>
</dbReference>
<comment type="caution">
    <text evidence="1">The sequence shown here is derived from an EMBL/GenBank/DDBJ whole genome shotgun (WGS) entry which is preliminary data.</text>
</comment>
<accession>A0A4Q0U9Z0</accession>
<dbReference type="Pfam" id="PF02597">
    <property type="entry name" value="ThiS"/>
    <property type="match status" value="1"/>
</dbReference>
<dbReference type="Gene3D" id="3.10.20.30">
    <property type="match status" value="1"/>
</dbReference>
<dbReference type="InterPro" id="IPR012675">
    <property type="entry name" value="Beta-grasp_dom_sf"/>
</dbReference>
<dbReference type="InterPro" id="IPR010035">
    <property type="entry name" value="Thi_S"/>
</dbReference>
<proteinExistence type="predicted"/>
<dbReference type="InterPro" id="IPR016155">
    <property type="entry name" value="Mopterin_synth/thiamin_S_b"/>
</dbReference>
<dbReference type="SUPFAM" id="SSF54285">
    <property type="entry name" value="MoaD/ThiS"/>
    <property type="match status" value="1"/>
</dbReference>
<sequence>MEVTLNSEKHTIDDNSSVANLIARLYDTDKGMAVAVNNTLIPRDKWDSHKLADNDDVIIIKAAYGG</sequence>
<dbReference type="AlphaFoldDB" id="A0A4Q0U9Z0"/>
<protein>
    <submittedName>
        <fullName evidence="1">Sulfur carrier protein ThiS</fullName>
    </submittedName>
</protein>
<dbReference type="PANTHER" id="PTHR34472">
    <property type="entry name" value="SULFUR CARRIER PROTEIN THIS"/>
    <property type="match status" value="1"/>
</dbReference>